<dbReference type="PANTHER" id="PTHR18964">
    <property type="entry name" value="ROK (REPRESSOR, ORF, KINASE) FAMILY"/>
    <property type="match status" value="1"/>
</dbReference>
<accession>A0ABD6FKW4</accession>
<dbReference type="InterPro" id="IPR049874">
    <property type="entry name" value="ROK_cs"/>
</dbReference>
<evidence type="ECO:0000313" key="3">
    <source>
        <dbReference type="Proteomes" id="UP000249324"/>
    </source>
</evidence>
<proteinExistence type="inferred from homology"/>
<dbReference type="Proteomes" id="UP000249324">
    <property type="component" value="Unassembled WGS sequence"/>
</dbReference>
<dbReference type="SUPFAM" id="SSF53067">
    <property type="entry name" value="Actin-like ATPase domain"/>
    <property type="match status" value="1"/>
</dbReference>
<gene>
    <name evidence="2" type="ORF">DIU77_017190</name>
</gene>
<organism evidence="2 3">
    <name type="scientific">Thermocrispum agreste</name>
    <dbReference type="NCBI Taxonomy" id="37925"/>
    <lineage>
        <taxon>Bacteria</taxon>
        <taxon>Bacillati</taxon>
        <taxon>Actinomycetota</taxon>
        <taxon>Actinomycetes</taxon>
        <taxon>Pseudonocardiales</taxon>
        <taxon>Pseudonocardiaceae</taxon>
        <taxon>Thermocrispum</taxon>
    </lineage>
</organism>
<dbReference type="AlphaFoldDB" id="A0ABD6FKW4"/>
<dbReference type="Pfam" id="PF00480">
    <property type="entry name" value="ROK"/>
    <property type="match status" value="1"/>
</dbReference>
<dbReference type="PANTHER" id="PTHR18964:SF169">
    <property type="entry name" value="N-ACETYLMANNOSAMINE KINASE"/>
    <property type="match status" value="1"/>
</dbReference>
<evidence type="ECO:0000256" key="1">
    <source>
        <dbReference type="ARBA" id="ARBA00006479"/>
    </source>
</evidence>
<comment type="similarity">
    <text evidence="1">Belongs to the ROK (NagC/XylR) family.</text>
</comment>
<name>A0ABD6FKW4_9PSEU</name>
<dbReference type="InterPro" id="IPR043129">
    <property type="entry name" value="ATPase_NBD"/>
</dbReference>
<dbReference type="PROSITE" id="PS01125">
    <property type="entry name" value="ROK"/>
    <property type="match status" value="1"/>
</dbReference>
<comment type="caution">
    <text evidence="2">The sequence shown here is derived from an EMBL/GenBank/DDBJ whole genome shotgun (WGS) entry which is preliminary data.</text>
</comment>
<protein>
    <submittedName>
        <fullName evidence="2">ROK family protein</fullName>
    </submittedName>
</protein>
<evidence type="ECO:0000313" key="2">
    <source>
        <dbReference type="EMBL" id="MFO7193980.1"/>
    </source>
</evidence>
<sequence length="320" mass="31507">LSDMTGMTSASSSPLALAIDFGGTKIAVGVVAPDGTVVDATEVRTPAGQGAEAIAATLTKAAGDVLAGPHGARVAVVGVCSAGPVDVRTGTASPLNVPDWREFPLMERVAAIAPGLPSAFALDGVALAAAELAYGGAKDHRDALVITVSTGIGGGLILDGQVRAGQSGNAGHIGHLVVDVDGPECACGGRGCVEAIASGTSIARWAVDNGWQGEPATAALAEAARAGDELALAAFDRAARALAAAIAGTAALADIEVAVLSGGVTQVGEVLFEPLRRHLAEHAGLSYIRGITVVPSPLGRSACLLGAARLAFAALPDPIA</sequence>
<dbReference type="InterPro" id="IPR000600">
    <property type="entry name" value="ROK"/>
</dbReference>
<reference evidence="2 3" key="1">
    <citation type="journal article" date="2021" name="BMC Genomics">
        <title>Genome-resolved metagenome and metatranscriptome analyses of thermophilic composting reveal key bacterial players and their metabolic interactions.</title>
        <authorList>
            <person name="Braga L.P.P."/>
            <person name="Pereira R.V."/>
            <person name="Martins L.F."/>
            <person name="Moura L.M.S."/>
            <person name="Sanchez F.B."/>
            <person name="Patane J.S.L."/>
            <person name="da Silva A.M."/>
            <person name="Setubal J.C."/>
        </authorList>
    </citation>
    <scope>NUCLEOTIDE SEQUENCE [LARGE SCALE GENOMIC DNA]</scope>
    <source>
        <strain evidence="2">ZC4RG45</strain>
    </source>
</reference>
<dbReference type="Gene3D" id="3.30.420.40">
    <property type="match status" value="2"/>
</dbReference>
<dbReference type="EMBL" id="QGUI02000317">
    <property type="protein sequence ID" value="MFO7193980.1"/>
    <property type="molecule type" value="Genomic_DNA"/>
</dbReference>
<feature type="non-terminal residue" evidence="2">
    <location>
        <position position="1"/>
    </location>
</feature>